<protein>
    <submittedName>
        <fullName evidence="3">TNFAIP3-interacting protein 3-like</fullName>
    </submittedName>
</protein>
<dbReference type="AlphaFoldDB" id="A0A6P7U9A7"/>
<gene>
    <name evidence="3" type="primary">LOC115231729</name>
</gene>
<feature type="coiled-coil region" evidence="1">
    <location>
        <begin position="185"/>
        <end position="212"/>
    </location>
</feature>
<reference evidence="3" key="1">
    <citation type="submission" date="2025-08" db="UniProtKB">
        <authorList>
            <consortium name="RefSeq"/>
        </authorList>
    </citation>
    <scope>IDENTIFICATION</scope>
</reference>
<accession>A0A6P7U9A7</accession>
<evidence type="ECO:0000313" key="2">
    <source>
        <dbReference type="Proteomes" id="UP000515154"/>
    </source>
</evidence>
<proteinExistence type="predicted"/>
<dbReference type="RefSeq" id="XP_029657546.1">
    <property type="nucleotide sequence ID" value="XM_029801686.1"/>
</dbReference>
<name>A0A6P7U9A7_9MOLL</name>
<sequence length="228" mass="26866">MERNELKNTVEGLRIRNKELESREEAHLSKIDNLILENDSLRRTLEEKERAFKEMKDSRDSLKEETVSLREWDDYNRDKQGIMSREIDTLRDMLRVANSENARLRHRPLESAHELRSQIGRLRGENSVLQVKLDRADLLYKYLKKKDEMFTVCCIGRRSPVVTDDSFAPELDGMRSRVHKLCSERLSLQLKLIESRKQIDQLRREFKDRESEVVLVVVIVDGVSQAPM</sequence>
<keyword evidence="2" id="KW-1185">Reference proteome</keyword>
<evidence type="ECO:0000313" key="3">
    <source>
        <dbReference type="RefSeq" id="XP_029657546.1"/>
    </source>
</evidence>
<keyword evidence="1" id="KW-0175">Coiled coil</keyword>
<dbReference type="Proteomes" id="UP000515154">
    <property type="component" value="Unplaced"/>
</dbReference>
<dbReference type="KEGG" id="osn:115231729"/>
<feature type="coiled-coil region" evidence="1">
    <location>
        <begin position="3"/>
        <end position="107"/>
    </location>
</feature>
<organism evidence="2 3">
    <name type="scientific">Octopus sinensis</name>
    <name type="common">East Asian common octopus</name>
    <dbReference type="NCBI Taxonomy" id="2607531"/>
    <lineage>
        <taxon>Eukaryota</taxon>
        <taxon>Metazoa</taxon>
        <taxon>Spiralia</taxon>
        <taxon>Lophotrochozoa</taxon>
        <taxon>Mollusca</taxon>
        <taxon>Cephalopoda</taxon>
        <taxon>Coleoidea</taxon>
        <taxon>Octopodiformes</taxon>
        <taxon>Octopoda</taxon>
        <taxon>Incirrata</taxon>
        <taxon>Octopodidae</taxon>
        <taxon>Octopus</taxon>
    </lineage>
</organism>
<evidence type="ECO:0000256" key="1">
    <source>
        <dbReference type="SAM" id="Coils"/>
    </source>
</evidence>